<keyword evidence="1" id="KW-0677">Repeat</keyword>
<dbReference type="PANTHER" id="PTHR24198">
    <property type="entry name" value="ANKYRIN REPEAT AND PROTEIN KINASE DOMAIN-CONTAINING PROTEIN"/>
    <property type="match status" value="1"/>
</dbReference>
<dbReference type="Proteomes" id="UP000799302">
    <property type="component" value="Unassembled WGS sequence"/>
</dbReference>
<sequence length="209" mass="23219">MIFRGQVGEDHVHSLESQCTVQPLMWAAENGNSTLVDRLLILGDNQVDMKNIVDRTPLSYLAEKGNEVAVQLLLASNKVEVDTKNGLNEQTPMCYLSGETALSLAACKGHNSVVKLLLSTGKAEVILKDTSNLKPLMQVAEHAHDAVGKLLLRMRKAEIDPQDDYDQSSISYIVKLNRFTLMDEATITGIAVEHMVYFAPERPERRRSI</sequence>
<evidence type="ECO:0000256" key="3">
    <source>
        <dbReference type="PROSITE-ProRule" id="PRU00023"/>
    </source>
</evidence>
<dbReference type="Gene3D" id="1.25.40.20">
    <property type="entry name" value="Ankyrin repeat-containing domain"/>
    <property type="match status" value="2"/>
</dbReference>
<reference evidence="4" key="1">
    <citation type="journal article" date="2020" name="Stud. Mycol.">
        <title>101 Dothideomycetes genomes: a test case for predicting lifestyles and emergence of pathogens.</title>
        <authorList>
            <person name="Haridas S."/>
            <person name="Albert R."/>
            <person name="Binder M."/>
            <person name="Bloem J."/>
            <person name="Labutti K."/>
            <person name="Salamov A."/>
            <person name="Andreopoulos B."/>
            <person name="Baker S."/>
            <person name="Barry K."/>
            <person name="Bills G."/>
            <person name="Bluhm B."/>
            <person name="Cannon C."/>
            <person name="Castanera R."/>
            <person name="Culley D."/>
            <person name="Daum C."/>
            <person name="Ezra D."/>
            <person name="Gonzalez J."/>
            <person name="Henrissat B."/>
            <person name="Kuo A."/>
            <person name="Liang C."/>
            <person name="Lipzen A."/>
            <person name="Lutzoni F."/>
            <person name="Magnuson J."/>
            <person name="Mondo S."/>
            <person name="Nolan M."/>
            <person name="Ohm R."/>
            <person name="Pangilinan J."/>
            <person name="Park H.-J."/>
            <person name="Ramirez L."/>
            <person name="Alfaro M."/>
            <person name="Sun H."/>
            <person name="Tritt A."/>
            <person name="Yoshinaga Y."/>
            <person name="Zwiers L.-H."/>
            <person name="Turgeon B."/>
            <person name="Goodwin S."/>
            <person name="Spatafora J."/>
            <person name="Crous P."/>
            <person name="Grigoriev I."/>
        </authorList>
    </citation>
    <scope>NUCLEOTIDE SEQUENCE</scope>
    <source>
        <strain evidence="4">CBS 115976</strain>
    </source>
</reference>
<evidence type="ECO:0000256" key="2">
    <source>
        <dbReference type="ARBA" id="ARBA00023043"/>
    </source>
</evidence>
<dbReference type="InterPro" id="IPR002110">
    <property type="entry name" value="Ankyrin_rpt"/>
</dbReference>
<dbReference type="Pfam" id="PF00023">
    <property type="entry name" value="Ank"/>
    <property type="match status" value="1"/>
</dbReference>
<evidence type="ECO:0000313" key="4">
    <source>
        <dbReference type="EMBL" id="KAF2671359.1"/>
    </source>
</evidence>
<evidence type="ECO:0000256" key="1">
    <source>
        <dbReference type="ARBA" id="ARBA00022737"/>
    </source>
</evidence>
<dbReference type="SUPFAM" id="SSF48403">
    <property type="entry name" value="Ankyrin repeat"/>
    <property type="match status" value="1"/>
</dbReference>
<accession>A0A6A6UGF2</accession>
<dbReference type="Pfam" id="PF12796">
    <property type="entry name" value="Ank_2"/>
    <property type="match status" value="1"/>
</dbReference>
<keyword evidence="2 3" id="KW-0040">ANK repeat</keyword>
<keyword evidence="5" id="KW-1185">Reference proteome</keyword>
<proteinExistence type="predicted"/>
<dbReference type="InterPro" id="IPR036770">
    <property type="entry name" value="Ankyrin_rpt-contain_sf"/>
</dbReference>
<dbReference type="SMART" id="SM00248">
    <property type="entry name" value="ANK"/>
    <property type="match status" value="3"/>
</dbReference>
<dbReference type="AlphaFoldDB" id="A0A6A6UGF2"/>
<organism evidence="4 5">
    <name type="scientific">Microthyrium microscopicum</name>
    <dbReference type="NCBI Taxonomy" id="703497"/>
    <lineage>
        <taxon>Eukaryota</taxon>
        <taxon>Fungi</taxon>
        <taxon>Dikarya</taxon>
        <taxon>Ascomycota</taxon>
        <taxon>Pezizomycotina</taxon>
        <taxon>Dothideomycetes</taxon>
        <taxon>Dothideomycetes incertae sedis</taxon>
        <taxon>Microthyriales</taxon>
        <taxon>Microthyriaceae</taxon>
        <taxon>Microthyrium</taxon>
    </lineage>
</organism>
<evidence type="ECO:0000313" key="5">
    <source>
        <dbReference type="Proteomes" id="UP000799302"/>
    </source>
</evidence>
<feature type="repeat" description="ANK" evidence="3">
    <location>
        <begin position="97"/>
        <end position="121"/>
    </location>
</feature>
<dbReference type="OrthoDB" id="341259at2759"/>
<name>A0A6A6UGF2_9PEZI</name>
<protein>
    <submittedName>
        <fullName evidence="4">Ankyrin</fullName>
    </submittedName>
</protein>
<dbReference type="PANTHER" id="PTHR24198:SF165">
    <property type="entry name" value="ANKYRIN REPEAT-CONTAINING PROTEIN-RELATED"/>
    <property type="match status" value="1"/>
</dbReference>
<gene>
    <name evidence="4" type="ORF">BT63DRAFT_412401</name>
</gene>
<dbReference type="EMBL" id="MU004233">
    <property type="protein sequence ID" value="KAF2671359.1"/>
    <property type="molecule type" value="Genomic_DNA"/>
</dbReference>
<dbReference type="PROSITE" id="PS50088">
    <property type="entry name" value="ANK_REPEAT"/>
    <property type="match status" value="1"/>
</dbReference>
<dbReference type="PROSITE" id="PS50297">
    <property type="entry name" value="ANK_REP_REGION"/>
    <property type="match status" value="1"/>
</dbReference>